<dbReference type="PRINTS" id="PR00081">
    <property type="entry name" value="GDHRDH"/>
</dbReference>
<dbReference type="RefSeq" id="WP_073008680.1">
    <property type="nucleotide sequence ID" value="NZ_FQXD01000008.1"/>
</dbReference>
<reference evidence="4" key="1">
    <citation type="submission" date="2016-11" db="EMBL/GenBank/DDBJ databases">
        <authorList>
            <person name="Varghese N."/>
            <person name="Submissions S."/>
        </authorList>
    </citation>
    <scope>NUCLEOTIDE SEQUENCE [LARGE SCALE GENOMIC DNA]</scope>
    <source>
        <strain evidence="4">CGMCC 1.6496</strain>
    </source>
</reference>
<name>A0A1M5TN91_9BACI</name>
<gene>
    <name evidence="3" type="ORF">SAMN05421807_10874</name>
</gene>
<evidence type="ECO:0000256" key="1">
    <source>
        <dbReference type="ARBA" id="ARBA00006484"/>
    </source>
</evidence>
<dbReference type="PANTHER" id="PTHR42760">
    <property type="entry name" value="SHORT-CHAIN DEHYDROGENASES/REDUCTASES FAMILY MEMBER"/>
    <property type="match status" value="1"/>
</dbReference>
<dbReference type="InterPro" id="IPR002347">
    <property type="entry name" value="SDR_fam"/>
</dbReference>
<evidence type="ECO:0000313" key="3">
    <source>
        <dbReference type="EMBL" id="SHH52121.1"/>
    </source>
</evidence>
<keyword evidence="4" id="KW-1185">Reference proteome</keyword>
<dbReference type="PRINTS" id="PR00080">
    <property type="entry name" value="SDRFAMILY"/>
</dbReference>
<evidence type="ECO:0000256" key="2">
    <source>
        <dbReference type="ARBA" id="ARBA00023002"/>
    </source>
</evidence>
<dbReference type="FunFam" id="3.40.50.720:FF:000084">
    <property type="entry name" value="Short-chain dehydrogenase reductase"/>
    <property type="match status" value="1"/>
</dbReference>
<dbReference type="GO" id="GO:0008206">
    <property type="term" value="P:bile acid metabolic process"/>
    <property type="evidence" value="ECO:0007669"/>
    <property type="project" value="UniProtKB-ARBA"/>
</dbReference>
<dbReference type="NCBIfam" id="NF005118">
    <property type="entry name" value="PRK06550.1"/>
    <property type="match status" value="1"/>
</dbReference>
<comment type="similarity">
    <text evidence="1">Belongs to the short-chain dehydrogenases/reductases (SDR) family.</text>
</comment>
<sequence length="251" mass="27263">MNFDEYTGQTVFITGGASGIGKAQALCFLKNGANVFVFDKAKKNLAEMEEQYSGQFTYAIGSVTDKVSVHKAVQYALHKFERIDILLNTAGILDGYVTTLETEEWLWDKVMDTNVKGTYLVTNFVLPYMLQQESGVIINMSSIAGFVAGGGGAAYTASKHAIIGYTKQLDYDYCRKGIRANAIAPGAIKTPMNKADFSGNGKIAEWVANQTPAGRWADPIEVGELTLFLASRAADYMHGVVVPIDGGWTNK</sequence>
<evidence type="ECO:0000313" key="4">
    <source>
        <dbReference type="Proteomes" id="UP000184079"/>
    </source>
</evidence>
<protein>
    <submittedName>
        <fullName evidence="3">3-oxoacyl-[acyl-carrier protein] reductase</fullName>
    </submittedName>
</protein>
<accession>A0A1M5TN91</accession>
<dbReference type="EMBL" id="FQXD01000008">
    <property type="protein sequence ID" value="SHH52121.1"/>
    <property type="molecule type" value="Genomic_DNA"/>
</dbReference>
<dbReference type="InterPro" id="IPR036291">
    <property type="entry name" value="NAD(P)-bd_dom_sf"/>
</dbReference>
<dbReference type="AlphaFoldDB" id="A0A1M5TN91"/>
<proteinExistence type="inferred from homology"/>
<keyword evidence="2" id="KW-0560">Oxidoreductase</keyword>
<dbReference type="Gene3D" id="3.40.50.720">
    <property type="entry name" value="NAD(P)-binding Rossmann-like Domain"/>
    <property type="match status" value="1"/>
</dbReference>
<dbReference type="CDD" id="cd05233">
    <property type="entry name" value="SDR_c"/>
    <property type="match status" value="1"/>
</dbReference>
<dbReference type="OrthoDB" id="9803333at2"/>
<dbReference type="SUPFAM" id="SSF51735">
    <property type="entry name" value="NAD(P)-binding Rossmann-fold domains"/>
    <property type="match status" value="1"/>
</dbReference>
<organism evidence="3 4">
    <name type="scientific">Virgibacillus chiguensis</name>
    <dbReference type="NCBI Taxonomy" id="411959"/>
    <lineage>
        <taxon>Bacteria</taxon>
        <taxon>Bacillati</taxon>
        <taxon>Bacillota</taxon>
        <taxon>Bacilli</taxon>
        <taxon>Bacillales</taxon>
        <taxon>Bacillaceae</taxon>
        <taxon>Virgibacillus</taxon>
    </lineage>
</organism>
<dbReference type="GO" id="GO:0016616">
    <property type="term" value="F:oxidoreductase activity, acting on the CH-OH group of donors, NAD or NADP as acceptor"/>
    <property type="evidence" value="ECO:0007669"/>
    <property type="project" value="TreeGrafter"/>
</dbReference>
<dbReference type="Proteomes" id="UP000184079">
    <property type="component" value="Unassembled WGS sequence"/>
</dbReference>
<dbReference type="Pfam" id="PF13561">
    <property type="entry name" value="adh_short_C2"/>
    <property type="match status" value="1"/>
</dbReference>